<dbReference type="AlphaFoldDB" id="A0A4Q8L2S0"/>
<organism evidence="1 2">
    <name type="scientific">Streptococcus parasuis</name>
    <dbReference type="NCBI Taxonomy" id="1501662"/>
    <lineage>
        <taxon>Bacteria</taxon>
        <taxon>Bacillati</taxon>
        <taxon>Bacillota</taxon>
        <taxon>Bacilli</taxon>
        <taxon>Lactobacillales</taxon>
        <taxon>Streptococcaceae</taxon>
        <taxon>Streptococcus</taxon>
    </lineage>
</organism>
<evidence type="ECO:0000313" key="2">
    <source>
        <dbReference type="Proteomes" id="UP000291525"/>
    </source>
</evidence>
<name>A0A4Q8L2S0_9STRE</name>
<reference evidence="1 2" key="1">
    <citation type="submission" date="2019-02" db="EMBL/GenBank/DDBJ databases">
        <title>First genome of the species Streptococcus parasuis.</title>
        <authorList>
            <person name="Stevens M.J.A."/>
            <person name="Stephan R."/>
        </authorList>
    </citation>
    <scope>NUCLEOTIDE SEQUENCE [LARGE SCALE GENOMIC DNA]</scope>
    <source>
        <strain evidence="1 2">4253</strain>
    </source>
</reference>
<protein>
    <submittedName>
        <fullName evidence="1">Uncharacterized protein</fullName>
    </submittedName>
</protein>
<comment type="caution">
    <text evidence="1">The sequence shown here is derived from an EMBL/GenBank/DDBJ whole genome shotgun (WGS) entry which is preliminary data.</text>
</comment>
<gene>
    <name evidence="1" type="ORF">EXW74_04520</name>
</gene>
<dbReference type="RefSeq" id="WP_130554890.1">
    <property type="nucleotide sequence ID" value="NZ_SHGT01000019.1"/>
</dbReference>
<proteinExistence type="predicted"/>
<evidence type="ECO:0000313" key="1">
    <source>
        <dbReference type="EMBL" id="TAA13595.1"/>
    </source>
</evidence>
<dbReference type="Proteomes" id="UP000291525">
    <property type="component" value="Unassembled WGS sequence"/>
</dbReference>
<dbReference type="OrthoDB" id="2228146at2"/>
<accession>A0A4Q8L2S0</accession>
<dbReference type="EMBL" id="SHGT01000019">
    <property type="protein sequence ID" value="TAA13595.1"/>
    <property type="molecule type" value="Genomic_DNA"/>
</dbReference>
<sequence length="155" mass="18167">MKTVISWNDIYKEWETYASHFGLTSPLNMEDFEGRWSEDFGKGSLFTANLLRTNQFDVEKTAAVWIASFCRDLMQDYAYLLNGKAYLMVNHLYFLAIKQLQDEQAIWSKPLTRLQPKLFLSYRLLENSDLSQYPCIVELAMLQASMIRSQLLENK</sequence>